<accession>A0A7Z2VRJ4</accession>
<dbReference type="EMBL" id="CP051680">
    <property type="protein sequence ID" value="QJD87879.1"/>
    <property type="molecule type" value="Genomic_DNA"/>
</dbReference>
<protein>
    <submittedName>
        <fullName evidence="1">Uncharacterized protein</fullName>
    </submittedName>
</protein>
<gene>
    <name evidence="1" type="ORF">HH215_34935</name>
</gene>
<name>A0A7Z2VRJ4_9BACL</name>
<evidence type="ECO:0000313" key="1">
    <source>
        <dbReference type="EMBL" id="QJD87879.1"/>
    </source>
</evidence>
<keyword evidence="2" id="KW-1185">Reference proteome</keyword>
<organism evidence="1 2">
    <name type="scientific">Cohnella herbarum</name>
    <dbReference type="NCBI Taxonomy" id="2728023"/>
    <lineage>
        <taxon>Bacteria</taxon>
        <taxon>Bacillati</taxon>
        <taxon>Bacillota</taxon>
        <taxon>Bacilli</taxon>
        <taxon>Bacillales</taxon>
        <taxon>Paenibacillaceae</taxon>
        <taxon>Cohnella</taxon>
    </lineage>
</organism>
<dbReference type="KEGG" id="cheb:HH215_34935"/>
<dbReference type="RefSeq" id="WP_169284121.1">
    <property type="nucleotide sequence ID" value="NZ_CP051680.1"/>
</dbReference>
<dbReference type="Proteomes" id="UP000502248">
    <property type="component" value="Chromosome"/>
</dbReference>
<reference evidence="1 2" key="1">
    <citation type="submission" date="2020-04" db="EMBL/GenBank/DDBJ databases">
        <title>Genome sequencing of novel species.</title>
        <authorList>
            <person name="Heo J."/>
            <person name="Kim S.-J."/>
            <person name="Kim J.-S."/>
            <person name="Hong S.-B."/>
            <person name="Kwon S.-W."/>
        </authorList>
    </citation>
    <scope>NUCLEOTIDE SEQUENCE [LARGE SCALE GENOMIC DNA]</scope>
    <source>
        <strain evidence="1 2">MFER-1</strain>
    </source>
</reference>
<sequence>MKKRKSLPVPNIVKTYKFGNSTVHIADNFVAKTPDDIKKVLDRYHAAGWAIIEELIAKGEPV</sequence>
<dbReference type="AlphaFoldDB" id="A0A7Z2VRJ4"/>
<proteinExistence type="predicted"/>
<evidence type="ECO:0000313" key="2">
    <source>
        <dbReference type="Proteomes" id="UP000502248"/>
    </source>
</evidence>